<dbReference type="InterPro" id="IPR006427">
    <property type="entry name" value="Portal_HK97"/>
</dbReference>
<reference evidence="1 2" key="2">
    <citation type="submission" date="2019-07" db="EMBL/GenBank/DDBJ databases">
        <authorList>
            <person name="Huang Y."/>
        </authorList>
    </citation>
    <scope>NUCLEOTIDE SEQUENCE [LARGE SCALE GENOMIC DNA]</scope>
    <source>
        <strain evidence="1 2">HY188</strain>
    </source>
</reference>
<dbReference type="OrthoDB" id="9765386at2"/>
<organism evidence="1 2">
    <name type="scientific">Tomitella fengzijianii</name>
    <dbReference type="NCBI Taxonomy" id="2597660"/>
    <lineage>
        <taxon>Bacteria</taxon>
        <taxon>Bacillati</taxon>
        <taxon>Actinomycetota</taxon>
        <taxon>Actinomycetes</taxon>
        <taxon>Mycobacteriales</taxon>
        <taxon>Tomitella</taxon>
    </lineage>
</organism>
<sequence>MVEVVLEGIRGQSVANLWRDQPHLRTVVGYLARNIAQIGLHVYARDDDDGRTRLRTDPLAELLRIPNADQTGYELLYTLVADLALYDTAYWAVARDESRGDGRWSIRPIPPTWVANTYGNTAFGYGGYEVIFPESDGRPIRVPAKDMLVFHGWTPADPRRGTSPVQALKSTLAEQINAQLYRDQRWRKGARADAYIARPKDAPEWSKEARNRFVRAWRDAYTGNDGSDAGGNPLLEDGMELKRTGFSAKDDQYVETSRLSLETVAQVYHVNPTMVGLLDNANYSNVREFRRMLYGDTLGPTLEQIAQRINAFLAPRVAADPTAYVEFNVKAKLQGSFEEQAAVMQSAVGAPWMTVNEARARENMPAVESGDELVQPLNITKPGATEPIEAAD</sequence>
<name>A0A516X8C7_9ACTN</name>
<gene>
    <name evidence="1" type="ORF">FO059_12435</name>
</gene>
<dbReference type="EMBL" id="CP041765">
    <property type="protein sequence ID" value="QDQ99318.1"/>
    <property type="molecule type" value="Genomic_DNA"/>
</dbReference>
<evidence type="ECO:0000313" key="1">
    <source>
        <dbReference type="EMBL" id="QDQ99318.1"/>
    </source>
</evidence>
<dbReference type="NCBIfam" id="TIGR01537">
    <property type="entry name" value="portal_HK97"/>
    <property type="match status" value="1"/>
</dbReference>
<dbReference type="AlphaFoldDB" id="A0A516X8C7"/>
<accession>A0A516X8C7</accession>
<dbReference type="InterPro" id="IPR006944">
    <property type="entry name" value="Phage/GTA_portal"/>
</dbReference>
<dbReference type="Proteomes" id="UP000317344">
    <property type="component" value="Chromosome"/>
</dbReference>
<evidence type="ECO:0000313" key="2">
    <source>
        <dbReference type="Proteomes" id="UP000317344"/>
    </source>
</evidence>
<dbReference type="Pfam" id="PF04860">
    <property type="entry name" value="Phage_portal"/>
    <property type="match status" value="1"/>
</dbReference>
<keyword evidence="2" id="KW-1185">Reference proteome</keyword>
<proteinExistence type="predicted"/>
<dbReference type="KEGG" id="toy:FO059_12435"/>
<protein>
    <submittedName>
        <fullName evidence="1">Phage portal protein</fullName>
    </submittedName>
</protein>
<reference evidence="1 2" key="1">
    <citation type="submission" date="2019-07" db="EMBL/GenBank/DDBJ databases">
        <title>Tomitella cavernea sp. nov., an actinomycete isolated from soil.</title>
        <authorList>
            <person name="Cheng J."/>
        </authorList>
    </citation>
    <scope>NUCLEOTIDE SEQUENCE [LARGE SCALE GENOMIC DNA]</scope>
    <source>
        <strain evidence="1 2">HY188</strain>
    </source>
</reference>